<evidence type="ECO:0000313" key="11">
    <source>
        <dbReference type="Proteomes" id="UP000306416"/>
    </source>
</evidence>
<dbReference type="SUPFAM" id="SSF53335">
    <property type="entry name" value="S-adenosyl-L-methionine-dependent methyltransferases"/>
    <property type="match status" value="1"/>
</dbReference>
<dbReference type="Pfam" id="PF01739">
    <property type="entry name" value="CheR"/>
    <property type="match status" value="1"/>
</dbReference>
<dbReference type="Pfam" id="PF13181">
    <property type="entry name" value="TPR_8"/>
    <property type="match status" value="1"/>
</dbReference>
<evidence type="ECO:0000256" key="6">
    <source>
        <dbReference type="PROSITE-ProRule" id="PRU00169"/>
    </source>
</evidence>
<evidence type="ECO:0000259" key="8">
    <source>
        <dbReference type="PROSITE" id="PS50110"/>
    </source>
</evidence>
<dbReference type="InterPro" id="IPR022641">
    <property type="entry name" value="CheR_N"/>
</dbReference>
<evidence type="ECO:0000256" key="3">
    <source>
        <dbReference type="ARBA" id="ARBA00022603"/>
    </source>
</evidence>
<comment type="caution">
    <text evidence="10">The sequence shown here is derived from an EMBL/GenBank/DDBJ whole genome shotgun (WGS) entry which is preliminary data.</text>
</comment>
<evidence type="ECO:0000259" key="9">
    <source>
        <dbReference type="PROSITE" id="PS50123"/>
    </source>
</evidence>
<keyword evidence="7" id="KW-0802">TPR repeat</keyword>
<accession>A0A4S1CGP1</accession>
<feature type="domain" description="Response regulatory" evidence="8">
    <location>
        <begin position="4"/>
        <end position="116"/>
    </location>
</feature>
<dbReference type="Gene3D" id="3.40.50.150">
    <property type="entry name" value="Vaccinia Virus protein VP39"/>
    <property type="match status" value="1"/>
</dbReference>
<gene>
    <name evidence="10" type="ORF">E4633_10740</name>
</gene>
<comment type="caution">
    <text evidence="6">Lacks conserved residue(s) required for the propagation of feature annotation.</text>
</comment>
<comment type="catalytic activity">
    <reaction evidence="1">
        <text>L-glutamyl-[protein] + S-adenosyl-L-methionine = [protein]-L-glutamate 5-O-methyl ester + S-adenosyl-L-homocysteine</text>
        <dbReference type="Rhea" id="RHEA:24452"/>
        <dbReference type="Rhea" id="RHEA-COMP:10208"/>
        <dbReference type="Rhea" id="RHEA-COMP:10311"/>
        <dbReference type="ChEBI" id="CHEBI:29973"/>
        <dbReference type="ChEBI" id="CHEBI:57856"/>
        <dbReference type="ChEBI" id="CHEBI:59789"/>
        <dbReference type="ChEBI" id="CHEBI:82795"/>
        <dbReference type="EC" id="2.1.1.80"/>
    </reaction>
</comment>
<sequence>MSLQILVISDNDPFAAYLCGLLQSAGHTPLPVCPAKEAFPAVRRRKPDLIVLALEASSVPSLAVEHRVQTPQGPRSVPVIVISDCLRLEAELLQVFDFIPTPLDEKRLFDDLALVALRKSGPQHEEELSSRLACAFSKHILKHTGLHFEARNHAALARGLRKRMAALRMWSFEEYLQYLKLHGEDRHELQRLLQFLTVGETYFFRYPAHFDVLRERLALLKDDPAPVCIWSAGCSTGEEPYSIAMTVMEALPDWSERDIRIIATDINNRSLKRAREGVYSPWSMRITRPDQVQRYFTRVGESFLIRDEVKQLVRFAHLNLSAPCHEPLCEELHGLDAIFCRNVLIYFTTQSAEQMLERFADALAPGGLLFLGHSETLLQHEGLPLSLRRQERSFYYVKGGQPQKESRAPGTPQPEWELTPEQMRLAAQAPTVLAPTVLAPTVLAPTVPAAAVEAPPPAEDSPLPLPAPVTQGATEMFRQARELFDREEFDAALALLEELPQEAPENAEALVLTGFILAGKGELPRAMESCERALKLNDLLAEAYFLKGVLLDAEDRLAEAAAEYRKALLLDHDFIMPRYHMGRLHLRQGRVSDAARELRNSIRILSRWSDDQTIPFSGGLTRAVCMLQLQNELARVA</sequence>
<dbReference type="PROSITE" id="PS50005">
    <property type="entry name" value="TPR"/>
    <property type="match status" value="1"/>
</dbReference>
<dbReference type="Proteomes" id="UP000306416">
    <property type="component" value="Unassembled WGS sequence"/>
</dbReference>
<dbReference type="InterPro" id="IPR029063">
    <property type="entry name" value="SAM-dependent_MTases_sf"/>
</dbReference>
<keyword evidence="5" id="KW-0949">S-adenosyl-L-methionine</keyword>
<dbReference type="SUPFAM" id="SSF47757">
    <property type="entry name" value="Chemotaxis receptor methyltransferase CheR, N-terminal domain"/>
    <property type="match status" value="1"/>
</dbReference>
<feature type="domain" description="CheR-type methyltransferase" evidence="9">
    <location>
        <begin position="136"/>
        <end position="400"/>
    </location>
</feature>
<name>A0A4S1CGP1_9BACT</name>
<dbReference type="PANTHER" id="PTHR24422:SF19">
    <property type="entry name" value="CHEMOTAXIS PROTEIN METHYLTRANSFERASE"/>
    <property type="match status" value="1"/>
</dbReference>
<dbReference type="SMART" id="SM00028">
    <property type="entry name" value="TPR"/>
    <property type="match status" value="4"/>
</dbReference>
<reference evidence="10 11" key="1">
    <citation type="submission" date="2019-04" db="EMBL/GenBank/DDBJ databases">
        <title>Geobacter oryzae sp. nov., ferric-reducing bacteria isolated from paddy soil.</title>
        <authorList>
            <person name="Xu Z."/>
            <person name="Masuda Y."/>
            <person name="Itoh H."/>
            <person name="Senoo K."/>
        </authorList>
    </citation>
    <scope>NUCLEOTIDE SEQUENCE [LARGE SCALE GENOMIC DNA]</scope>
    <source>
        <strain evidence="10 11">Red111</strain>
    </source>
</reference>
<dbReference type="PRINTS" id="PR00996">
    <property type="entry name" value="CHERMTFRASE"/>
</dbReference>
<protein>
    <recommendedName>
        <fullName evidence="2">protein-glutamate O-methyltransferase</fullName>
        <ecNumber evidence="2">2.1.1.80</ecNumber>
    </recommendedName>
</protein>
<dbReference type="Gene3D" id="1.25.40.10">
    <property type="entry name" value="Tetratricopeptide repeat domain"/>
    <property type="match status" value="1"/>
</dbReference>
<dbReference type="InterPro" id="IPR011990">
    <property type="entry name" value="TPR-like_helical_dom_sf"/>
</dbReference>
<dbReference type="InterPro" id="IPR022642">
    <property type="entry name" value="CheR_C"/>
</dbReference>
<evidence type="ECO:0000256" key="4">
    <source>
        <dbReference type="ARBA" id="ARBA00022679"/>
    </source>
</evidence>
<dbReference type="PROSITE" id="PS50110">
    <property type="entry name" value="RESPONSE_REGULATORY"/>
    <property type="match status" value="1"/>
</dbReference>
<dbReference type="AlphaFoldDB" id="A0A4S1CGP1"/>
<keyword evidence="3" id="KW-0489">Methyltransferase</keyword>
<dbReference type="Gene3D" id="1.10.155.10">
    <property type="entry name" value="Chemotaxis receptor methyltransferase CheR, N-terminal domain"/>
    <property type="match status" value="1"/>
</dbReference>
<proteinExistence type="predicted"/>
<keyword evidence="11" id="KW-1185">Reference proteome</keyword>
<dbReference type="SMART" id="SM00138">
    <property type="entry name" value="MeTrc"/>
    <property type="match status" value="1"/>
</dbReference>
<dbReference type="InterPro" id="IPR036804">
    <property type="entry name" value="CheR_N_sf"/>
</dbReference>
<dbReference type="InterPro" id="IPR050903">
    <property type="entry name" value="Bact_Chemotaxis_MeTrfase"/>
</dbReference>
<evidence type="ECO:0000256" key="7">
    <source>
        <dbReference type="PROSITE-ProRule" id="PRU00339"/>
    </source>
</evidence>
<dbReference type="EC" id="2.1.1.80" evidence="2"/>
<dbReference type="InterPro" id="IPR019734">
    <property type="entry name" value="TPR_rpt"/>
</dbReference>
<dbReference type="RefSeq" id="WP_135870231.1">
    <property type="nucleotide sequence ID" value="NZ_SRSC01000002.1"/>
</dbReference>
<dbReference type="SMART" id="SM00448">
    <property type="entry name" value="REC"/>
    <property type="match status" value="1"/>
</dbReference>
<dbReference type="Gene3D" id="3.40.50.2300">
    <property type="match status" value="1"/>
</dbReference>
<dbReference type="Pfam" id="PF03705">
    <property type="entry name" value="CheR_N"/>
    <property type="match status" value="1"/>
</dbReference>
<evidence type="ECO:0000256" key="5">
    <source>
        <dbReference type="ARBA" id="ARBA00022691"/>
    </source>
</evidence>
<dbReference type="PROSITE" id="PS50123">
    <property type="entry name" value="CHER"/>
    <property type="match status" value="1"/>
</dbReference>
<dbReference type="EMBL" id="SRSC01000002">
    <property type="protein sequence ID" value="TGU72758.1"/>
    <property type="molecule type" value="Genomic_DNA"/>
</dbReference>
<evidence type="ECO:0000313" key="10">
    <source>
        <dbReference type="EMBL" id="TGU72758.1"/>
    </source>
</evidence>
<dbReference type="SUPFAM" id="SSF48452">
    <property type="entry name" value="TPR-like"/>
    <property type="match status" value="1"/>
</dbReference>
<keyword evidence="4" id="KW-0808">Transferase</keyword>
<evidence type="ECO:0000256" key="2">
    <source>
        <dbReference type="ARBA" id="ARBA00012534"/>
    </source>
</evidence>
<dbReference type="Pfam" id="PF13432">
    <property type="entry name" value="TPR_16"/>
    <property type="match status" value="1"/>
</dbReference>
<evidence type="ECO:0000256" key="1">
    <source>
        <dbReference type="ARBA" id="ARBA00001541"/>
    </source>
</evidence>
<dbReference type="InterPro" id="IPR001789">
    <property type="entry name" value="Sig_transdc_resp-reg_receiver"/>
</dbReference>
<dbReference type="InterPro" id="IPR011006">
    <property type="entry name" value="CheY-like_superfamily"/>
</dbReference>
<dbReference type="GO" id="GO:0000160">
    <property type="term" value="P:phosphorelay signal transduction system"/>
    <property type="evidence" value="ECO:0007669"/>
    <property type="project" value="InterPro"/>
</dbReference>
<dbReference type="CDD" id="cd02440">
    <property type="entry name" value="AdoMet_MTases"/>
    <property type="match status" value="1"/>
</dbReference>
<organism evidence="10 11">
    <name type="scientific">Geomonas terrae</name>
    <dbReference type="NCBI Taxonomy" id="2562681"/>
    <lineage>
        <taxon>Bacteria</taxon>
        <taxon>Pseudomonadati</taxon>
        <taxon>Thermodesulfobacteriota</taxon>
        <taxon>Desulfuromonadia</taxon>
        <taxon>Geobacterales</taxon>
        <taxon>Geobacteraceae</taxon>
        <taxon>Geomonas</taxon>
    </lineage>
</organism>
<dbReference type="SUPFAM" id="SSF52172">
    <property type="entry name" value="CheY-like"/>
    <property type="match status" value="1"/>
</dbReference>
<feature type="repeat" description="TPR" evidence="7">
    <location>
        <begin position="541"/>
        <end position="574"/>
    </location>
</feature>
<dbReference type="GO" id="GO:0032259">
    <property type="term" value="P:methylation"/>
    <property type="evidence" value="ECO:0007669"/>
    <property type="project" value="UniProtKB-KW"/>
</dbReference>
<dbReference type="GO" id="GO:0008983">
    <property type="term" value="F:protein-glutamate O-methyltransferase activity"/>
    <property type="evidence" value="ECO:0007669"/>
    <property type="project" value="UniProtKB-EC"/>
</dbReference>
<dbReference type="PANTHER" id="PTHR24422">
    <property type="entry name" value="CHEMOTAXIS PROTEIN METHYLTRANSFERASE"/>
    <property type="match status" value="1"/>
</dbReference>
<dbReference type="InterPro" id="IPR000780">
    <property type="entry name" value="CheR_MeTrfase"/>
</dbReference>